<name>B4J953_DROGR</name>
<protein>
    <submittedName>
        <fullName evidence="5">GH19896</fullName>
    </submittedName>
</protein>
<dbReference type="GO" id="GO:0000387">
    <property type="term" value="P:spliceosomal snRNP assembly"/>
    <property type="evidence" value="ECO:0007669"/>
    <property type="project" value="TreeGrafter"/>
</dbReference>
<dbReference type="GO" id="GO:0005634">
    <property type="term" value="C:nucleus"/>
    <property type="evidence" value="ECO:0007669"/>
    <property type="project" value="EnsemblMetazoa"/>
</dbReference>
<dbReference type="Gene3D" id="2.130.10.10">
    <property type="entry name" value="YVTN repeat-like/Quinoprotein amine dehydrogenase"/>
    <property type="match status" value="3"/>
</dbReference>
<feature type="compositionally biased region" description="Basic and acidic residues" evidence="1">
    <location>
        <begin position="348"/>
        <end position="358"/>
    </location>
</feature>
<dbReference type="PhylomeDB" id="B4J953"/>
<dbReference type="STRING" id="7222.B4J953"/>
<dbReference type="InterPro" id="IPR056432">
    <property type="entry name" value="Beta-prop_GEMI5_1st"/>
</dbReference>
<dbReference type="eggNOG" id="KOG4155">
    <property type="taxonomic scope" value="Eukaryota"/>
</dbReference>
<dbReference type="InterPro" id="IPR052640">
    <property type="entry name" value="Gemin-5"/>
</dbReference>
<dbReference type="GO" id="GO:0035075">
    <property type="term" value="P:response to ecdysone"/>
    <property type="evidence" value="ECO:0007669"/>
    <property type="project" value="EnsemblMetazoa"/>
</dbReference>
<dbReference type="SMART" id="SM00320">
    <property type="entry name" value="WD40"/>
    <property type="match status" value="5"/>
</dbReference>
<dbReference type="GO" id="GO:0003730">
    <property type="term" value="F:mRNA 3'-UTR binding"/>
    <property type="evidence" value="ECO:0007669"/>
    <property type="project" value="TreeGrafter"/>
</dbReference>
<dbReference type="Pfam" id="PF23774">
    <property type="entry name" value="TPR_GEMI5"/>
    <property type="match status" value="1"/>
</dbReference>
<dbReference type="Pfam" id="PF23770">
    <property type="entry name" value="Beta-prop_RIG_1st"/>
    <property type="match status" value="1"/>
</dbReference>
<dbReference type="Proteomes" id="UP000001070">
    <property type="component" value="Unassembled WGS sequence"/>
</dbReference>
<dbReference type="KEGG" id="dgr:6559226"/>
<feature type="domain" description="Gem-associated protein 5 TPR" evidence="3">
    <location>
        <begin position="1043"/>
        <end position="1202"/>
    </location>
</feature>
<feature type="region of interest" description="Disordered" evidence="1">
    <location>
        <begin position="407"/>
        <end position="433"/>
    </location>
</feature>
<feature type="domain" description="Gem-associated protein 5 second beta-propeller" evidence="4">
    <location>
        <begin position="586"/>
        <end position="862"/>
    </location>
</feature>
<dbReference type="InParanoid" id="B4J953"/>
<evidence type="ECO:0000259" key="2">
    <source>
        <dbReference type="Pfam" id="PF23770"/>
    </source>
</evidence>
<dbReference type="FunCoup" id="B4J953">
    <property type="interactions" value="1165"/>
</dbReference>
<dbReference type="InterPro" id="IPR056424">
    <property type="entry name" value="Beta-prop_GEMI5_2nd"/>
</dbReference>
<organism evidence="6">
    <name type="scientific">Drosophila grimshawi</name>
    <name type="common">Hawaiian fruit fly</name>
    <name type="synonym">Idiomyia grimshawi</name>
    <dbReference type="NCBI Taxonomy" id="7222"/>
    <lineage>
        <taxon>Eukaryota</taxon>
        <taxon>Metazoa</taxon>
        <taxon>Ecdysozoa</taxon>
        <taxon>Arthropoda</taxon>
        <taxon>Hexapoda</taxon>
        <taxon>Insecta</taxon>
        <taxon>Pterygota</taxon>
        <taxon>Neoptera</taxon>
        <taxon>Endopterygota</taxon>
        <taxon>Diptera</taxon>
        <taxon>Brachycera</taxon>
        <taxon>Muscomorpha</taxon>
        <taxon>Ephydroidea</taxon>
        <taxon>Drosophilidae</taxon>
        <taxon>Drosophila</taxon>
        <taxon>Hawaiian Drosophila</taxon>
    </lineage>
</organism>
<dbReference type="Pfam" id="PF23775">
    <property type="entry name" value="Beta-prop_RIG_2nd"/>
    <property type="match status" value="1"/>
</dbReference>
<sequence>MNTPVIYNNVPTPGCIQTPLSVATPDGGLLYTGFKCINYISAPPANEQEAAEVKTMSTRITISALDVSPLWAKTDALSNRHFAIVAEDLSVQVWDCALGEAIIGHKAHQHQHEARDVRMYPLINVLMGYVANGNILSIDASDLVIYCVASNSYCRRPTFLSPRNHQLSVLRCSPFDEHLFALGTMAGAVLICDLRKMCIVHKLNAHGQNVRISGLAWREMSFSSEDAAMDKTAKPVTEQWRRSPADAPASSKAPLNAQVAESDDPFDIYNFDHLESEFGAPANVRPPLISKSSDDCGDFVGLERPTDNMAIDYVEACERMKAELMAPPDIPQVEVTLQDCQKTGTHPPRSDSSNKSEKGSGTLVSGSSEGSLEVIQFSYSSDDAVLVDGEPPKPKREVLHHIYHQAEVHDAPESPKLQTQNRPNPKPGSKLTKEASMDALSLISTETRARPDILLVSINDNDVITVWNTLTGEHCAKNYSKINVTGKSREVHWLNDQTIVSQNRQQLFFWSFEYDSKSHRYKIQKDQLHRSASQEIATCAVKCADLPQIWLTMRNRQVGILNPLSGQLSATYGCLAFGVRAIAECPDDMNKIALGCSDKRLALFDISKLSSRCIPIDSIHVNSVVYSLAWSPDCLQLAYGTYDGIVGVLDVERMRVKTTFRPVQKKEIYSLMWQANYIFCIVNRVLAIYDLTQPQKDAQLLRYIERPSYLYVRGTFLFVGTEDGFLQLYERTDSKALGFTSLKQTALISRYITDIAFNPLETNQFAVVGHEKLLHVMEFQAQQRGWIKLHTFTASDPKASITSVKWSNIQSHLLLSFHIEGKVCLWSTKQPEQPPLTITYHCPMWCGLFLPSDESIVMCSGKTLSLELISIKDALARNEQNICSKMDALLKVKWASKSLTQPHMPVLNAAQKKRQRRDKRKANQAVAATAAATAVAAAAAAVAMEQPACISEHTAEPSEQQPPIESMLGALSLETKSTNINSAVECSKCKELKSQPKLDNFLAHSRTCLCLTQKELNKSALQKLAIVLTEDAAKIDKAVLMSKLFSTKVMAKDLIATELTNLKHSNNKDIAPLCLAVSTFKVRDELQQHIDNKTLNEWHVSVAPSVSFVFWQKCCKAYAQQMEEQGYILHAATYLTAIDMQTEAIDLLLKHEYFREALANARIHLPATDPVIKTIINKWLEQLEKTGNFAAAALICVLDNEMLRGYTYLRKFRNCTPEIADLMEQIKRIGQLGPLFDDGCQETAEAAENGGEKNAETAA</sequence>
<evidence type="ECO:0000259" key="3">
    <source>
        <dbReference type="Pfam" id="PF23774"/>
    </source>
</evidence>
<reference evidence="5 6" key="1">
    <citation type="journal article" date="2007" name="Nature">
        <title>Evolution of genes and genomes on the Drosophila phylogeny.</title>
        <authorList>
            <consortium name="Drosophila 12 Genomes Consortium"/>
            <person name="Clark A.G."/>
            <person name="Eisen M.B."/>
            <person name="Smith D.R."/>
            <person name="Bergman C.M."/>
            <person name="Oliver B."/>
            <person name="Markow T.A."/>
            <person name="Kaufman T.C."/>
            <person name="Kellis M."/>
            <person name="Gelbart W."/>
            <person name="Iyer V.N."/>
            <person name="Pollard D.A."/>
            <person name="Sackton T.B."/>
            <person name="Larracuente A.M."/>
            <person name="Singh N.D."/>
            <person name="Abad J.P."/>
            <person name="Abt D.N."/>
            <person name="Adryan B."/>
            <person name="Aguade M."/>
            <person name="Akashi H."/>
            <person name="Anderson W.W."/>
            <person name="Aquadro C.F."/>
            <person name="Ardell D.H."/>
            <person name="Arguello R."/>
            <person name="Artieri C.G."/>
            <person name="Barbash D.A."/>
            <person name="Barker D."/>
            <person name="Barsanti P."/>
            <person name="Batterham P."/>
            <person name="Batzoglou S."/>
            <person name="Begun D."/>
            <person name="Bhutkar A."/>
            <person name="Blanco E."/>
            <person name="Bosak S.A."/>
            <person name="Bradley R.K."/>
            <person name="Brand A.D."/>
            <person name="Brent M.R."/>
            <person name="Brooks A.N."/>
            <person name="Brown R.H."/>
            <person name="Butlin R.K."/>
            <person name="Caggese C."/>
            <person name="Calvi B.R."/>
            <person name="Bernardo de Carvalho A."/>
            <person name="Caspi A."/>
            <person name="Castrezana S."/>
            <person name="Celniker S.E."/>
            <person name="Chang J.L."/>
            <person name="Chapple C."/>
            <person name="Chatterji S."/>
            <person name="Chinwalla A."/>
            <person name="Civetta A."/>
            <person name="Clifton S.W."/>
            <person name="Comeron J.M."/>
            <person name="Costello J.C."/>
            <person name="Coyne J.A."/>
            <person name="Daub J."/>
            <person name="David R.G."/>
            <person name="Delcher A.L."/>
            <person name="Delehaunty K."/>
            <person name="Do C.B."/>
            <person name="Ebling H."/>
            <person name="Edwards K."/>
            <person name="Eickbush T."/>
            <person name="Evans J.D."/>
            <person name="Filipski A."/>
            <person name="Findeiss S."/>
            <person name="Freyhult E."/>
            <person name="Fulton L."/>
            <person name="Fulton R."/>
            <person name="Garcia A.C."/>
            <person name="Gardiner A."/>
            <person name="Garfield D.A."/>
            <person name="Garvin B.E."/>
            <person name="Gibson G."/>
            <person name="Gilbert D."/>
            <person name="Gnerre S."/>
            <person name="Godfrey J."/>
            <person name="Good R."/>
            <person name="Gotea V."/>
            <person name="Gravely B."/>
            <person name="Greenberg A.J."/>
            <person name="Griffiths-Jones S."/>
            <person name="Gross S."/>
            <person name="Guigo R."/>
            <person name="Gustafson E.A."/>
            <person name="Haerty W."/>
            <person name="Hahn M.W."/>
            <person name="Halligan D.L."/>
            <person name="Halpern A.L."/>
            <person name="Halter G.M."/>
            <person name="Han M.V."/>
            <person name="Heger A."/>
            <person name="Hillier L."/>
            <person name="Hinrichs A.S."/>
            <person name="Holmes I."/>
            <person name="Hoskins R.A."/>
            <person name="Hubisz M.J."/>
            <person name="Hultmark D."/>
            <person name="Huntley M.A."/>
            <person name="Jaffe D.B."/>
            <person name="Jagadeeshan S."/>
            <person name="Jeck W.R."/>
            <person name="Johnson J."/>
            <person name="Jones C.D."/>
            <person name="Jordan W.C."/>
            <person name="Karpen G.H."/>
            <person name="Kataoka E."/>
            <person name="Keightley P.D."/>
            <person name="Kheradpour P."/>
            <person name="Kirkness E.F."/>
            <person name="Koerich L.B."/>
            <person name="Kristiansen K."/>
            <person name="Kudrna D."/>
            <person name="Kulathinal R.J."/>
            <person name="Kumar S."/>
            <person name="Kwok R."/>
            <person name="Lander E."/>
            <person name="Langley C.H."/>
            <person name="Lapoint R."/>
            <person name="Lazzaro B.P."/>
            <person name="Lee S.J."/>
            <person name="Levesque L."/>
            <person name="Li R."/>
            <person name="Lin C.F."/>
            <person name="Lin M.F."/>
            <person name="Lindblad-Toh K."/>
            <person name="Llopart A."/>
            <person name="Long M."/>
            <person name="Low L."/>
            <person name="Lozovsky E."/>
            <person name="Lu J."/>
            <person name="Luo M."/>
            <person name="Machado C.A."/>
            <person name="Makalowski W."/>
            <person name="Marzo M."/>
            <person name="Matsuda M."/>
            <person name="Matzkin L."/>
            <person name="McAllister B."/>
            <person name="McBride C.S."/>
            <person name="McKernan B."/>
            <person name="McKernan K."/>
            <person name="Mendez-Lago M."/>
            <person name="Minx P."/>
            <person name="Mollenhauer M.U."/>
            <person name="Montooth K."/>
            <person name="Mount S.M."/>
            <person name="Mu X."/>
            <person name="Myers E."/>
            <person name="Negre B."/>
            <person name="Newfeld S."/>
            <person name="Nielsen R."/>
            <person name="Noor M.A."/>
            <person name="O'Grady P."/>
            <person name="Pachter L."/>
            <person name="Papaceit M."/>
            <person name="Parisi M.J."/>
            <person name="Parisi M."/>
            <person name="Parts L."/>
            <person name="Pedersen J.S."/>
            <person name="Pesole G."/>
            <person name="Phillippy A.M."/>
            <person name="Ponting C.P."/>
            <person name="Pop M."/>
            <person name="Porcelli D."/>
            <person name="Powell J.R."/>
            <person name="Prohaska S."/>
            <person name="Pruitt K."/>
            <person name="Puig M."/>
            <person name="Quesneville H."/>
            <person name="Ram K.R."/>
            <person name="Rand D."/>
            <person name="Rasmussen M.D."/>
            <person name="Reed L.K."/>
            <person name="Reenan R."/>
            <person name="Reily A."/>
            <person name="Remington K.A."/>
            <person name="Rieger T.T."/>
            <person name="Ritchie M.G."/>
            <person name="Robin C."/>
            <person name="Rogers Y.H."/>
            <person name="Rohde C."/>
            <person name="Rozas J."/>
            <person name="Rubenfield M.J."/>
            <person name="Ruiz A."/>
            <person name="Russo S."/>
            <person name="Salzberg S.L."/>
            <person name="Sanchez-Gracia A."/>
            <person name="Saranga D.J."/>
            <person name="Sato H."/>
            <person name="Schaeffer S.W."/>
            <person name="Schatz M.C."/>
            <person name="Schlenke T."/>
            <person name="Schwartz R."/>
            <person name="Segarra C."/>
            <person name="Singh R.S."/>
            <person name="Sirot L."/>
            <person name="Sirota M."/>
            <person name="Sisneros N.B."/>
            <person name="Smith C.D."/>
            <person name="Smith T.F."/>
            <person name="Spieth J."/>
            <person name="Stage D.E."/>
            <person name="Stark A."/>
            <person name="Stephan W."/>
            <person name="Strausberg R.L."/>
            <person name="Strempel S."/>
            <person name="Sturgill D."/>
            <person name="Sutton G."/>
            <person name="Sutton G.G."/>
            <person name="Tao W."/>
            <person name="Teichmann S."/>
            <person name="Tobari Y.N."/>
            <person name="Tomimura Y."/>
            <person name="Tsolas J.M."/>
            <person name="Valente V.L."/>
            <person name="Venter E."/>
            <person name="Venter J.C."/>
            <person name="Vicario S."/>
            <person name="Vieira F.G."/>
            <person name="Vilella A.J."/>
            <person name="Villasante A."/>
            <person name="Walenz B."/>
            <person name="Wang J."/>
            <person name="Wasserman M."/>
            <person name="Watts T."/>
            <person name="Wilson D."/>
            <person name="Wilson R.K."/>
            <person name="Wing R.A."/>
            <person name="Wolfner M.F."/>
            <person name="Wong A."/>
            <person name="Wong G.K."/>
            <person name="Wu C.I."/>
            <person name="Wu G."/>
            <person name="Yamamoto D."/>
            <person name="Yang H.P."/>
            <person name="Yang S.P."/>
            <person name="Yorke J.A."/>
            <person name="Yoshida K."/>
            <person name="Zdobnov E."/>
            <person name="Zhang P."/>
            <person name="Zhang Y."/>
            <person name="Zimin A.V."/>
            <person name="Baldwin J."/>
            <person name="Abdouelleil A."/>
            <person name="Abdulkadir J."/>
            <person name="Abebe A."/>
            <person name="Abera B."/>
            <person name="Abreu J."/>
            <person name="Acer S.C."/>
            <person name="Aftuck L."/>
            <person name="Alexander A."/>
            <person name="An P."/>
            <person name="Anderson E."/>
            <person name="Anderson S."/>
            <person name="Arachi H."/>
            <person name="Azer M."/>
            <person name="Bachantsang P."/>
            <person name="Barry A."/>
            <person name="Bayul T."/>
            <person name="Berlin A."/>
            <person name="Bessette D."/>
            <person name="Bloom T."/>
            <person name="Blye J."/>
            <person name="Boguslavskiy L."/>
            <person name="Bonnet C."/>
            <person name="Boukhgalter B."/>
            <person name="Bourzgui I."/>
            <person name="Brown A."/>
            <person name="Cahill P."/>
            <person name="Channer S."/>
            <person name="Cheshatsang Y."/>
            <person name="Chuda L."/>
            <person name="Citroen M."/>
            <person name="Collymore A."/>
            <person name="Cooke P."/>
            <person name="Costello M."/>
            <person name="D'Aco K."/>
            <person name="Daza R."/>
            <person name="De Haan G."/>
            <person name="DeGray S."/>
            <person name="DeMaso C."/>
            <person name="Dhargay N."/>
            <person name="Dooley K."/>
            <person name="Dooley E."/>
            <person name="Doricent M."/>
            <person name="Dorje P."/>
            <person name="Dorjee K."/>
            <person name="Dupes A."/>
            <person name="Elong R."/>
            <person name="Falk J."/>
            <person name="Farina A."/>
            <person name="Faro S."/>
            <person name="Ferguson D."/>
            <person name="Fisher S."/>
            <person name="Foley C.D."/>
            <person name="Franke A."/>
            <person name="Friedrich D."/>
            <person name="Gadbois L."/>
            <person name="Gearin G."/>
            <person name="Gearin C.R."/>
            <person name="Giannoukos G."/>
            <person name="Goode T."/>
            <person name="Graham J."/>
            <person name="Grandbois E."/>
            <person name="Grewal S."/>
            <person name="Gyaltsen K."/>
            <person name="Hafez N."/>
            <person name="Hagos B."/>
            <person name="Hall J."/>
            <person name="Henson C."/>
            <person name="Hollinger A."/>
            <person name="Honan T."/>
            <person name="Huard M.D."/>
            <person name="Hughes L."/>
            <person name="Hurhula B."/>
            <person name="Husby M.E."/>
            <person name="Kamat A."/>
            <person name="Kanga B."/>
            <person name="Kashin S."/>
            <person name="Khazanovich D."/>
            <person name="Kisner P."/>
            <person name="Lance K."/>
            <person name="Lara M."/>
            <person name="Lee W."/>
            <person name="Lennon N."/>
            <person name="Letendre F."/>
            <person name="LeVine R."/>
            <person name="Lipovsky A."/>
            <person name="Liu X."/>
            <person name="Liu J."/>
            <person name="Liu S."/>
            <person name="Lokyitsang T."/>
            <person name="Lokyitsang Y."/>
            <person name="Lubonja R."/>
            <person name="Lui A."/>
            <person name="MacDonald P."/>
            <person name="Magnisalis V."/>
            <person name="Maru K."/>
            <person name="Matthews C."/>
            <person name="McCusker W."/>
            <person name="McDonough S."/>
            <person name="Mehta T."/>
            <person name="Meldrim J."/>
            <person name="Meneus L."/>
            <person name="Mihai O."/>
            <person name="Mihalev A."/>
            <person name="Mihova T."/>
            <person name="Mittelman R."/>
            <person name="Mlenga V."/>
            <person name="Montmayeur A."/>
            <person name="Mulrain L."/>
            <person name="Navidi A."/>
            <person name="Naylor J."/>
            <person name="Negash T."/>
            <person name="Nguyen T."/>
            <person name="Nguyen N."/>
            <person name="Nicol R."/>
            <person name="Norbu C."/>
            <person name="Norbu N."/>
            <person name="Novod N."/>
            <person name="O'Neill B."/>
            <person name="Osman S."/>
            <person name="Markiewicz E."/>
            <person name="Oyono O.L."/>
            <person name="Patti C."/>
            <person name="Phunkhang P."/>
            <person name="Pierre F."/>
            <person name="Priest M."/>
            <person name="Raghuraman S."/>
            <person name="Rege F."/>
            <person name="Reyes R."/>
            <person name="Rise C."/>
            <person name="Rogov P."/>
            <person name="Ross K."/>
            <person name="Ryan E."/>
            <person name="Settipalli S."/>
            <person name="Shea T."/>
            <person name="Sherpa N."/>
            <person name="Shi L."/>
            <person name="Shih D."/>
            <person name="Sparrow T."/>
            <person name="Spaulding J."/>
            <person name="Stalker J."/>
            <person name="Stange-Thomann N."/>
            <person name="Stavropoulos S."/>
            <person name="Stone C."/>
            <person name="Strader C."/>
            <person name="Tesfaye S."/>
            <person name="Thomson T."/>
            <person name="Thoulutsang Y."/>
            <person name="Thoulutsang D."/>
            <person name="Topham K."/>
            <person name="Topping I."/>
            <person name="Tsamla T."/>
            <person name="Vassiliev H."/>
            <person name="Vo A."/>
            <person name="Wangchuk T."/>
            <person name="Wangdi T."/>
            <person name="Weiand M."/>
            <person name="Wilkinson J."/>
            <person name="Wilson A."/>
            <person name="Yadav S."/>
            <person name="Young G."/>
            <person name="Yu Q."/>
            <person name="Zembek L."/>
            <person name="Zhong D."/>
            <person name="Zimmer A."/>
            <person name="Zwirko Z."/>
            <person name="Jaffe D.B."/>
            <person name="Alvarez P."/>
            <person name="Brockman W."/>
            <person name="Butler J."/>
            <person name="Chin C."/>
            <person name="Gnerre S."/>
            <person name="Grabherr M."/>
            <person name="Kleber M."/>
            <person name="Mauceli E."/>
            <person name="MacCallum I."/>
        </authorList>
    </citation>
    <scope>NUCLEOTIDE SEQUENCE [LARGE SCALE GENOMIC DNA]</scope>
    <source>
        <strain evidence="6">Tucson 15287-2541.00</strain>
    </source>
</reference>
<evidence type="ECO:0000259" key="4">
    <source>
        <dbReference type="Pfam" id="PF23775"/>
    </source>
</evidence>
<evidence type="ECO:0000256" key="1">
    <source>
        <dbReference type="SAM" id="MobiDB-lite"/>
    </source>
</evidence>
<dbReference type="SMR" id="B4J953"/>
<dbReference type="SUPFAM" id="SSF50978">
    <property type="entry name" value="WD40 repeat-like"/>
    <property type="match status" value="2"/>
</dbReference>
<dbReference type="GO" id="GO:0007629">
    <property type="term" value="P:flight behavior"/>
    <property type="evidence" value="ECO:0007669"/>
    <property type="project" value="EnsemblMetazoa"/>
</dbReference>
<dbReference type="GO" id="GO:0071254">
    <property type="term" value="C:cytoplasmic U snRNP body"/>
    <property type="evidence" value="ECO:0007669"/>
    <property type="project" value="EnsemblMetazoa"/>
</dbReference>
<evidence type="ECO:0000313" key="5">
    <source>
        <dbReference type="EMBL" id="EDW02428.1"/>
    </source>
</evidence>
<accession>B4J953</accession>
<dbReference type="AlphaFoldDB" id="B4J953"/>
<feature type="region of interest" description="Disordered" evidence="1">
    <location>
        <begin position="340"/>
        <end position="367"/>
    </location>
</feature>
<feature type="domain" description="Gem-associated protein 5 first beta-propeller" evidence="2">
    <location>
        <begin position="26"/>
        <end position="550"/>
    </location>
</feature>
<dbReference type="HOGENOM" id="CLU_279538_0_0_1"/>
<dbReference type="EMBL" id="CH916367">
    <property type="protein sequence ID" value="EDW02428.1"/>
    <property type="molecule type" value="Genomic_DNA"/>
</dbReference>
<dbReference type="GO" id="GO:0032797">
    <property type="term" value="C:SMN complex"/>
    <property type="evidence" value="ECO:0007669"/>
    <property type="project" value="EnsemblMetazoa"/>
</dbReference>
<dbReference type="InterPro" id="IPR001680">
    <property type="entry name" value="WD40_rpt"/>
</dbReference>
<dbReference type="OMA" id="DVSPMWG"/>
<dbReference type="GO" id="GO:0007591">
    <property type="term" value="P:molting cycle, chitin-based cuticle"/>
    <property type="evidence" value="ECO:0007669"/>
    <property type="project" value="EnsemblMetazoa"/>
</dbReference>
<dbReference type="PANTHER" id="PTHR46362:SF1">
    <property type="entry name" value="GEM-ASSOCIATED PROTEIN 5"/>
    <property type="match status" value="1"/>
</dbReference>
<keyword evidence="6" id="KW-1185">Reference proteome</keyword>
<evidence type="ECO:0000313" key="6">
    <source>
        <dbReference type="Proteomes" id="UP000001070"/>
    </source>
</evidence>
<dbReference type="InterPro" id="IPR056421">
    <property type="entry name" value="TPR_GEMI5"/>
</dbReference>
<dbReference type="InterPro" id="IPR036322">
    <property type="entry name" value="WD40_repeat_dom_sf"/>
</dbReference>
<gene>
    <name evidence="5" type="primary">Dgri\GH19896</name>
    <name evidence="5" type="ORF">Dgri_GH19896</name>
</gene>
<dbReference type="PANTHER" id="PTHR46362">
    <property type="entry name" value="GEM-ASSOCIATED PROTEIN 5"/>
    <property type="match status" value="1"/>
</dbReference>
<dbReference type="InterPro" id="IPR015943">
    <property type="entry name" value="WD40/YVTN_repeat-like_dom_sf"/>
</dbReference>
<proteinExistence type="predicted"/>
<dbReference type="OrthoDB" id="7326421at2759"/>